<dbReference type="EMBL" id="WUQX01000001">
    <property type="protein sequence ID" value="MXP76680.1"/>
    <property type="molecule type" value="Genomic_DNA"/>
</dbReference>
<dbReference type="Proteomes" id="UP000460412">
    <property type="component" value="Unassembled WGS sequence"/>
</dbReference>
<accession>A0A7X3MHT4</accession>
<dbReference type="RefSeq" id="WP_159751746.1">
    <property type="nucleotide sequence ID" value="NZ_WUQX01000001.1"/>
</dbReference>
<evidence type="ECO:0000313" key="1">
    <source>
        <dbReference type="EMBL" id="MXP76680.1"/>
    </source>
</evidence>
<proteinExistence type="predicted"/>
<reference evidence="1 2" key="1">
    <citation type="submission" date="2019-12" db="EMBL/GenBank/DDBJ databases">
        <title>Sporaefaciens musculi gen. nov., sp. nov., a novel bacterium isolated from the caecum of an obese mouse.</title>
        <authorList>
            <person name="Rasmussen T.S."/>
            <person name="Streidl T."/>
            <person name="Hitch T.C.A."/>
            <person name="Wortmann E."/>
            <person name="Deptula P."/>
            <person name="Hansen M."/>
            <person name="Nielsen D.S."/>
            <person name="Clavel T."/>
            <person name="Vogensen F.K."/>
        </authorList>
    </citation>
    <scope>NUCLEOTIDE SEQUENCE [LARGE SCALE GENOMIC DNA]</scope>
    <source>
        <strain evidence="1 2">WCA-9-b2</strain>
    </source>
</reference>
<organism evidence="1 2">
    <name type="scientific">Sporofaciens musculi</name>
    <dbReference type="NCBI Taxonomy" id="2681861"/>
    <lineage>
        <taxon>Bacteria</taxon>
        <taxon>Bacillati</taxon>
        <taxon>Bacillota</taxon>
        <taxon>Clostridia</taxon>
        <taxon>Lachnospirales</taxon>
        <taxon>Lachnospiraceae</taxon>
        <taxon>Sporofaciens</taxon>
    </lineage>
</organism>
<comment type="caution">
    <text evidence="1">The sequence shown here is derived from an EMBL/GenBank/DDBJ whole genome shotgun (WGS) entry which is preliminary data.</text>
</comment>
<gene>
    <name evidence="1" type="ORF">GN277_15205</name>
</gene>
<dbReference type="AlphaFoldDB" id="A0A7X3MHT4"/>
<evidence type="ECO:0000313" key="2">
    <source>
        <dbReference type="Proteomes" id="UP000460412"/>
    </source>
</evidence>
<sequence length="91" mass="10199">MANTDDFKYDAALLCRASFPAVLEDGGRPGIVEVSVYRLNAVAATSYSLDGEDPLLHFLGLDKTDTYITRHEIDDLFTVVHARREAEPWQQ</sequence>
<protein>
    <submittedName>
        <fullName evidence="1">Uncharacterized protein</fullName>
    </submittedName>
</protein>
<name>A0A7X3MHT4_9FIRM</name>
<keyword evidence="2" id="KW-1185">Reference proteome</keyword>